<feature type="non-terminal residue" evidence="1">
    <location>
        <position position="50"/>
    </location>
</feature>
<accession>A0A6G1EFL9</accession>
<proteinExistence type="predicted"/>
<dbReference type="AlphaFoldDB" id="A0A6G1EFL9"/>
<protein>
    <submittedName>
        <fullName evidence="1">Uncharacterized protein</fullName>
    </submittedName>
</protein>
<dbReference type="Proteomes" id="UP000479710">
    <property type="component" value="Unassembled WGS sequence"/>
</dbReference>
<feature type="non-terminal residue" evidence="1">
    <location>
        <position position="1"/>
    </location>
</feature>
<organism evidence="1 2">
    <name type="scientific">Oryza meyeriana var. granulata</name>
    <dbReference type="NCBI Taxonomy" id="110450"/>
    <lineage>
        <taxon>Eukaryota</taxon>
        <taxon>Viridiplantae</taxon>
        <taxon>Streptophyta</taxon>
        <taxon>Embryophyta</taxon>
        <taxon>Tracheophyta</taxon>
        <taxon>Spermatophyta</taxon>
        <taxon>Magnoliopsida</taxon>
        <taxon>Liliopsida</taxon>
        <taxon>Poales</taxon>
        <taxon>Poaceae</taxon>
        <taxon>BOP clade</taxon>
        <taxon>Oryzoideae</taxon>
        <taxon>Oryzeae</taxon>
        <taxon>Oryzinae</taxon>
        <taxon>Oryza</taxon>
        <taxon>Oryza meyeriana</taxon>
    </lineage>
</organism>
<comment type="caution">
    <text evidence="1">The sequence shown here is derived from an EMBL/GenBank/DDBJ whole genome shotgun (WGS) entry which is preliminary data.</text>
</comment>
<evidence type="ECO:0000313" key="1">
    <source>
        <dbReference type="EMBL" id="KAF0923202.1"/>
    </source>
</evidence>
<gene>
    <name evidence="1" type="ORF">E2562_003413</name>
</gene>
<dbReference type="EMBL" id="SPHZ02000003">
    <property type="protein sequence ID" value="KAF0923202.1"/>
    <property type="molecule type" value="Genomic_DNA"/>
</dbReference>
<name>A0A6G1EFL9_9ORYZ</name>
<keyword evidence="2" id="KW-1185">Reference proteome</keyword>
<sequence>VLAEWSRVLRLLLPPWRGRQDQGCFQRRLLAPTHRGHAIRPAISNICSHR</sequence>
<reference evidence="1 2" key="1">
    <citation type="submission" date="2019-11" db="EMBL/GenBank/DDBJ databases">
        <title>Whole genome sequence of Oryza granulata.</title>
        <authorList>
            <person name="Li W."/>
        </authorList>
    </citation>
    <scope>NUCLEOTIDE SEQUENCE [LARGE SCALE GENOMIC DNA]</scope>
    <source>
        <strain evidence="2">cv. Menghai</strain>
        <tissue evidence="1">Leaf</tissue>
    </source>
</reference>
<evidence type="ECO:0000313" key="2">
    <source>
        <dbReference type="Proteomes" id="UP000479710"/>
    </source>
</evidence>